<dbReference type="Proteomes" id="UP000632125">
    <property type="component" value="Unassembled WGS sequence"/>
</dbReference>
<sequence>MPAYVQQFWHKIPPFVRTDRKRMRIRRHSLRITHGATKSLHNRRLNHMTRCLLADRAANASHSVRIMMLAMPRTPASFLSSFRPARMTLLLNSFL</sequence>
<dbReference type="RefSeq" id="WP_190859948.1">
    <property type="nucleotide sequence ID" value="NZ_JACXIY010000010.1"/>
</dbReference>
<evidence type="ECO:0000313" key="1">
    <source>
        <dbReference type="EMBL" id="MBD2868565.1"/>
    </source>
</evidence>
<comment type="caution">
    <text evidence="1">The sequence shown here is derived from an EMBL/GenBank/DDBJ whole genome shotgun (WGS) entry which is preliminary data.</text>
</comment>
<name>A0A927H548_9BACL</name>
<evidence type="ECO:0000313" key="2">
    <source>
        <dbReference type="Proteomes" id="UP000632125"/>
    </source>
</evidence>
<accession>A0A927H548</accession>
<dbReference type="EMBL" id="JACXIY010000010">
    <property type="protein sequence ID" value="MBD2868565.1"/>
    <property type="molecule type" value="Genomic_DNA"/>
</dbReference>
<organism evidence="1 2">
    <name type="scientific">Paenibacillus arenilitoris</name>
    <dbReference type="NCBI Taxonomy" id="2772299"/>
    <lineage>
        <taxon>Bacteria</taxon>
        <taxon>Bacillati</taxon>
        <taxon>Bacillota</taxon>
        <taxon>Bacilli</taxon>
        <taxon>Bacillales</taxon>
        <taxon>Paenibacillaceae</taxon>
        <taxon>Paenibacillus</taxon>
    </lineage>
</organism>
<proteinExistence type="predicted"/>
<gene>
    <name evidence="1" type="ORF">IDH41_08245</name>
</gene>
<keyword evidence="2" id="KW-1185">Reference proteome</keyword>
<reference evidence="1" key="1">
    <citation type="submission" date="2020-09" db="EMBL/GenBank/DDBJ databases">
        <title>A novel bacterium of genus Paenibacillus, isolated from South China Sea.</title>
        <authorList>
            <person name="Huang H."/>
            <person name="Mo K."/>
            <person name="Hu Y."/>
        </authorList>
    </citation>
    <scope>NUCLEOTIDE SEQUENCE</scope>
    <source>
        <strain evidence="1">IB182493</strain>
    </source>
</reference>
<protein>
    <submittedName>
        <fullName evidence="1">Uncharacterized protein</fullName>
    </submittedName>
</protein>
<dbReference type="AlphaFoldDB" id="A0A927H548"/>